<evidence type="ECO:0000259" key="3">
    <source>
        <dbReference type="Pfam" id="PF02517"/>
    </source>
</evidence>
<feature type="transmembrane region" description="Helical" evidence="2">
    <location>
        <begin position="81"/>
        <end position="102"/>
    </location>
</feature>
<dbReference type="EMBL" id="NKLP01000222">
    <property type="protein sequence ID" value="TDN29307.1"/>
    <property type="molecule type" value="Genomic_DNA"/>
</dbReference>
<name>A0A4R6CQP4_9LACO</name>
<comment type="caution">
    <text evidence="4">The sequence shown here is derived from an EMBL/GenBank/DDBJ whole genome shotgun (WGS) entry which is preliminary data.</text>
</comment>
<feature type="transmembrane region" description="Helical" evidence="2">
    <location>
        <begin position="208"/>
        <end position="225"/>
    </location>
</feature>
<evidence type="ECO:0000256" key="1">
    <source>
        <dbReference type="ARBA" id="ARBA00009067"/>
    </source>
</evidence>
<dbReference type="AlphaFoldDB" id="A0A4R6CQP4"/>
<dbReference type="InterPro" id="IPR003675">
    <property type="entry name" value="Rce1/LyrA-like_dom"/>
</dbReference>
<keyword evidence="4" id="KW-0482">Metalloprotease</keyword>
<organism evidence="4 5">
    <name type="scientific">Lactobacillus crispatus</name>
    <dbReference type="NCBI Taxonomy" id="47770"/>
    <lineage>
        <taxon>Bacteria</taxon>
        <taxon>Bacillati</taxon>
        <taxon>Bacillota</taxon>
        <taxon>Bacilli</taxon>
        <taxon>Lactobacillales</taxon>
        <taxon>Lactobacillaceae</taxon>
        <taxon>Lactobacillus</taxon>
    </lineage>
</organism>
<accession>A0A4R6CQP4</accession>
<dbReference type="GO" id="GO:0080120">
    <property type="term" value="P:CAAX-box protein maturation"/>
    <property type="evidence" value="ECO:0007669"/>
    <property type="project" value="UniProtKB-ARBA"/>
</dbReference>
<dbReference type="RefSeq" id="WP_155634642.1">
    <property type="nucleotide sequence ID" value="NZ_NKLP01000222.1"/>
</dbReference>
<keyword evidence="2" id="KW-0812">Transmembrane</keyword>
<feature type="transmembrane region" description="Helical" evidence="2">
    <location>
        <begin position="20"/>
        <end position="36"/>
    </location>
</feature>
<protein>
    <submittedName>
        <fullName evidence="4">CPBP family intramembrane metalloprotease</fullName>
    </submittedName>
</protein>
<dbReference type="Pfam" id="PF02517">
    <property type="entry name" value="Rce1-like"/>
    <property type="match status" value="1"/>
</dbReference>
<reference evidence="4 5" key="1">
    <citation type="submission" date="2017-06" db="EMBL/GenBank/DDBJ databases">
        <authorList>
            <person name="Swanenburg J."/>
            <person name="Kort R."/>
        </authorList>
    </citation>
    <scope>NUCLEOTIDE SEQUENCE [LARGE SCALE GENOMIC DNA]</scope>
    <source>
        <strain evidence="4 5">RL05</strain>
    </source>
</reference>
<sequence>MRYSEYDSPNSPEGNSIRYLCYLLGYMVVLAVYKFVTKDLPPSILDMTFFFVASIGVLYFITSRYNAEEKRYFSSYYKAPFLSHFWVTVGLFFLVTALRISIDYLQALKQMPMFTYQYNYQVNNSQQLFWFLVMSKGIILPLLQLYILVGFFFNYFFRYNDKKTAFIGILVSGLAFCLCNFCPSPIILVLEVLIGMIIAWSYLYSQALWMPLIISLLNGILSIILM</sequence>
<proteinExistence type="inferred from homology"/>
<dbReference type="GO" id="GO:0008237">
    <property type="term" value="F:metallopeptidase activity"/>
    <property type="evidence" value="ECO:0007669"/>
    <property type="project" value="UniProtKB-KW"/>
</dbReference>
<keyword evidence="4" id="KW-0645">Protease</keyword>
<feature type="transmembrane region" description="Helical" evidence="2">
    <location>
        <begin position="128"/>
        <end position="157"/>
    </location>
</feature>
<evidence type="ECO:0000256" key="2">
    <source>
        <dbReference type="SAM" id="Phobius"/>
    </source>
</evidence>
<keyword evidence="4" id="KW-0378">Hydrolase</keyword>
<evidence type="ECO:0000313" key="5">
    <source>
        <dbReference type="Proteomes" id="UP000295195"/>
    </source>
</evidence>
<keyword evidence="2" id="KW-0472">Membrane</keyword>
<dbReference type="GO" id="GO:0004175">
    <property type="term" value="F:endopeptidase activity"/>
    <property type="evidence" value="ECO:0007669"/>
    <property type="project" value="UniProtKB-ARBA"/>
</dbReference>
<gene>
    <name evidence="4" type="ORF">CEE75_11215</name>
</gene>
<feature type="transmembrane region" description="Helical" evidence="2">
    <location>
        <begin position="42"/>
        <end position="61"/>
    </location>
</feature>
<dbReference type="GO" id="GO:0006508">
    <property type="term" value="P:proteolysis"/>
    <property type="evidence" value="ECO:0007669"/>
    <property type="project" value="UniProtKB-KW"/>
</dbReference>
<evidence type="ECO:0000313" key="4">
    <source>
        <dbReference type="EMBL" id="TDN29307.1"/>
    </source>
</evidence>
<keyword evidence="2" id="KW-1133">Transmembrane helix</keyword>
<dbReference type="Proteomes" id="UP000295195">
    <property type="component" value="Unassembled WGS sequence"/>
</dbReference>
<feature type="domain" description="CAAX prenyl protease 2/Lysostaphin resistance protein A-like" evidence="3">
    <location>
        <begin position="128"/>
        <end position="215"/>
    </location>
</feature>
<comment type="similarity">
    <text evidence="1">Belongs to the UPF0177 family.</text>
</comment>
<feature type="transmembrane region" description="Helical" evidence="2">
    <location>
        <begin position="169"/>
        <end position="202"/>
    </location>
</feature>